<dbReference type="Gene3D" id="1.10.10.10">
    <property type="entry name" value="Winged helix-like DNA-binding domain superfamily/Winged helix DNA-binding domain"/>
    <property type="match status" value="1"/>
</dbReference>
<organism evidence="1 2">
    <name type="scientific">Brevundimonas goettingensis</name>
    <dbReference type="NCBI Taxonomy" id="2774190"/>
    <lineage>
        <taxon>Bacteria</taxon>
        <taxon>Pseudomonadati</taxon>
        <taxon>Pseudomonadota</taxon>
        <taxon>Alphaproteobacteria</taxon>
        <taxon>Caulobacterales</taxon>
        <taxon>Caulobacteraceae</taxon>
        <taxon>Brevundimonas</taxon>
    </lineage>
</organism>
<proteinExistence type="predicted"/>
<dbReference type="AlphaFoldDB" id="A0A975C7U9"/>
<accession>A0A975C7U9</accession>
<dbReference type="Proteomes" id="UP000663918">
    <property type="component" value="Chromosome"/>
</dbReference>
<protein>
    <submittedName>
        <fullName evidence="1">Helix-turn-helix domain-containing protein</fullName>
    </submittedName>
</protein>
<sequence length="106" mass="11969">MSNKRYALDRYVLDTLMRDLVGHDRKASAFLVYLALWAASEDGVPRLSHAQLAERTGLSKRSAQEAVRHLLARNLLQATRPGPTEVTRYEVLSPWKGHLVNRSNEG</sequence>
<dbReference type="InterPro" id="IPR036388">
    <property type="entry name" value="WH-like_DNA-bd_sf"/>
</dbReference>
<dbReference type="KEGG" id="bgoe:IFJ75_07990"/>
<dbReference type="InterPro" id="IPR036390">
    <property type="entry name" value="WH_DNA-bd_sf"/>
</dbReference>
<reference evidence="1" key="1">
    <citation type="submission" date="2020-09" db="EMBL/GenBank/DDBJ databases">
        <title>Brevundimonas sp. LVF2 isolated from a puddle in Goettingen, Germany.</title>
        <authorList>
            <person name="Friedrich I."/>
            <person name="Klassen A."/>
            <person name="Hannes N."/>
            <person name="Schneider D."/>
            <person name="Hertel R."/>
            <person name="Daniel R."/>
        </authorList>
    </citation>
    <scope>NUCLEOTIDE SEQUENCE</scope>
    <source>
        <strain evidence="1">LVF2</strain>
    </source>
</reference>
<name>A0A975C7U9_9CAUL</name>
<gene>
    <name evidence="1" type="ORF">IFJ75_07990</name>
</gene>
<dbReference type="EMBL" id="CP062222">
    <property type="protein sequence ID" value="QTC92781.1"/>
    <property type="molecule type" value="Genomic_DNA"/>
</dbReference>
<keyword evidence="2" id="KW-1185">Reference proteome</keyword>
<dbReference type="RefSeq" id="WP_207932060.1">
    <property type="nucleotide sequence ID" value="NZ_CP062222.1"/>
</dbReference>
<evidence type="ECO:0000313" key="1">
    <source>
        <dbReference type="EMBL" id="QTC92781.1"/>
    </source>
</evidence>
<dbReference type="SUPFAM" id="SSF46785">
    <property type="entry name" value="Winged helix' DNA-binding domain"/>
    <property type="match status" value="1"/>
</dbReference>
<evidence type="ECO:0000313" key="2">
    <source>
        <dbReference type="Proteomes" id="UP000663918"/>
    </source>
</evidence>